<proteinExistence type="predicted"/>
<sequence length="240" mass="26453">MPMRFSLFQTIQPQQHTLVDSVDLVHDDLKPIADEFLLDADDFIFIRQLSTAPSRIESSLAQYNCTAVVVRRLASCLTNDDSDLVKEIIAMSRLRHINIVSFIGFYFTCSSCSSILPAPQATHIHSIVVGTLKWSAPELLSGDDYDEKVDVYSFGVVLTELDTHETPLASHTVTDNTTLMHALITGKLRPQVAPTCPPRIARLVHACLQHDTAKRPTSDEVVAILADISIAKSEQSPAVT</sequence>
<dbReference type="SUPFAM" id="SSF56112">
    <property type="entry name" value="Protein kinase-like (PK-like)"/>
    <property type="match status" value="1"/>
</dbReference>
<dbReference type="PANTHER" id="PTHR44329:SF214">
    <property type="entry name" value="PROTEIN KINASE DOMAIN-CONTAINING PROTEIN"/>
    <property type="match status" value="1"/>
</dbReference>
<dbReference type="Pfam" id="PF00069">
    <property type="entry name" value="Pkinase"/>
    <property type="match status" value="1"/>
</dbReference>
<reference evidence="2 3" key="1">
    <citation type="submission" date="2018-08" db="EMBL/GenBank/DDBJ databases">
        <title>Aphanomyces genome sequencing and annotation.</title>
        <authorList>
            <person name="Minardi D."/>
            <person name="Oidtmann B."/>
            <person name="Van Der Giezen M."/>
            <person name="Studholme D.J."/>
        </authorList>
    </citation>
    <scope>NUCLEOTIDE SEQUENCE [LARGE SCALE GENOMIC DNA]</scope>
    <source>
        <strain evidence="2 3">NJM0002</strain>
    </source>
</reference>
<keyword evidence="3" id="KW-1185">Reference proteome</keyword>
<gene>
    <name evidence="2" type="ORF">DYB32_002690</name>
</gene>
<dbReference type="EMBL" id="QUSY01000143">
    <property type="protein sequence ID" value="RHY32342.1"/>
    <property type="molecule type" value="Genomic_DNA"/>
</dbReference>
<dbReference type="Gene3D" id="1.10.510.10">
    <property type="entry name" value="Transferase(Phosphotransferase) domain 1"/>
    <property type="match status" value="1"/>
</dbReference>
<dbReference type="GO" id="GO:0005524">
    <property type="term" value="F:ATP binding"/>
    <property type="evidence" value="ECO:0007669"/>
    <property type="project" value="InterPro"/>
</dbReference>
<evidence type="ECO:0000259" key="1">
    <source>
        <dbReference type="PROSITE" id="PS50011"/>
    </source>
</evidence>
<dbReference type="AlphaFoldDB" id="A0A3R6VQ46"/>
<dbReference type="PANTHER" id="PTHR44329">
    <property type="entry name" value="SERINE/THREONINE-PROTEIN KINASE TNNI3K-RELATED"/>
    <property type="match status" value="1"/>
</dbReference>
<dbReference type="VEuPathDB" id="FungiDB:H310_05202"/>
<dbReference type="Gene3D" id="3.30.200.20">
    <property type="entry name" value="Phosphorylase Kinase, domain 1"/>
    <property type="match status" value="1"/>
</dbReference>
<dbReference type="PROSITE" id="PS50011">
    <property type="entry name" value="PROTEIN_KINASE_DOM"/>
    <property type="match status" value="1"/>
</dbReference>
<comment type="caution">
    <text evidence="2">The sequence shown here is derived from an EMBL/GenBank/DDBJ whole genome shotgun (WGS) entry which is preliminary data.</text>
</comment>
<name>A0A3R6VQ46_9STRA</name>
<organism evidence="2 3">
    <name type="scientific">Aphanomyces invadans</name>
    <dbReference type="NCBI Taxonomy" id="157072"/>
    <lineage>
        <taxon>Eukaryota</taxon>
        <taxon>Sar</taxon>
        <taxon>Stramenopiles</taxon>
        <taxon>Oomycota</taxon>
        <taxon>Saprolegniomycetes</taxon>
        <taxon>Saprolegniales</taxon>
        <taxon>Verrucalvaceae</taxon>
        <taxon>Aphanomyces</taxon>
    </lineage>
</organism>
<evidence type="ECO:0000313" key="3">
    <source>
        <dbReference type="Proteomes" id="UP000285060"/>
    </source>
</evidence>
<dbReference type="InterPro" id="IPR051681">
    <property type="entry name" value="Ser/Thr_Kinases-Pseudokinases"/>
</dbReference>
<protein>
    <recommendedName>
        <fullName evidence="1">Protein kinase domain-containing protein</fullName>
    </recommendedName>
</protein>
<dbReference type="InterPro" id="IPR000719">
    <property type="entry name" value="Prot_kinase_dom"/>
</dbReference>
<evidence type="ECO:0000313" key="2">
    <source>
        <dbReference type="EMBL" id="RHY32342.1"/>
    </source>
</evidence>
<dbReference type="GO" id="GO:0004674">
    <property type="term" value="F:protein serine/threonine kinase activity"/>
    <property type="evidence" value="ECO:0007669"/>
    <property type="project" value="TreeGrafter"/>
</dbReference>
<dbReference type="InterPro" id="IPR011009">
    <property type="entry name" value="Kinase-like_dom_sf"/>
</dbReference>
<feature type="domain" description="Protein kinase" evidence="1">
    <location>
        <begin position="1"/>
        <end position="230"/>
    </location>
</feature>
<accession>A0A3R6VQ46</accession>
<dbReference type="Proteomes" id="UP000285060">
    <property type="component" value="Unassembled WGS sequence"/>
</dbReference>